<dbReference type="GO" id="GO:0010275">
    <property type="term" value="P:NAD(P)H dehydrogenase complex assembly"/>
    <property type="evidence" value="ECO:0007669"/>
    <property type="project" value="TreeGrafter"/>
</dbReference>
<evidence type="ECO:0008006" key="3">
    <source>
        <dbReference type="Google" id="ProtNLM"/>
    </source>
</evidence>
<gene>
    <name evidence="1" type="ORF">CIPAW_15G183500</name>
</gene>
<dbReference type="Proteomes" id="UP000811609">
    <property type="component" value="Chromosome 15"/>
</dbReference>
<organism evidence="1 2">
    <name type="scientific">Carya illinoinensis</name>
    <name type="common">Pecan</name>
    <dbReference type="NCBI Taxonomy" id="32201"/>
    <lineage>
        <taxon>Eukaryota</taxon>
        <taxon>Viridiplantae</taxon>
        <taxon>Streptophyta</taxon>
        <taxon>Embryophyta</taxon>
        <taxon>Tracheophyta</taxon>
        <taxon>Spermatophyta</taxon>
        <taxon>Magnoliopsida</taxon>
        <taxon>eudicotyledons</taxon>
        <taxon>Gunneridae</taxon>
        <taxon>Pentapetalae</taxon>
        <taxon>rosids</taxon>
        <taxon>fabids</taxon>
        <taxon>Fagales</taxon>
        <taxon>Juglandaceae</taxon>
        <taxon>Carya</taxon>
    </lineage>
</organism>
<reference evidence="1" key="1">
    <citation type="submission" date="2020-12" db="EMBL/GenBank/DDBJ databases">
        <title>WGS assembly of Carya illinoinensis cv. Pawnee.</title>
        <authorList>
            <person name="Platts A."/>
            <person name="Shu S."/>
            <person name="Wright S."/>
            <person name="Barry K."/>
            <person name="Edger P."/>
            <person name="Pires J.C."/>
            <person name="Schmutz J."/>
        </authorList>
    </citation>
    <scope>NUCLEOTIDE SEQUENCE</scope>
    <source>
        <tissue evidence="1">Leaf</tissue>
    </source>
</reference>
<dbReference type="EMBL" id="CM031823">
    <property type="protein sequence ID" value="KAG6628176.1"/>
    <property type="molecule type" value="Genomic_DNA"/>
</dbReference>
<evidence type="ECO:0000313" key="1">
    <source>
        <dbReference type="EMBL" id="KAG6628176.1"/>
    </source>
</evidence>
<comment type="caution">
    <text evidence="1">The sequence shown here is derived from an EMBL/GenBank/DDBJ whole genome shotgun (WGS) entry which is preliminary data.</text>
</comment>
<evidence type="ECO:0000313" key="2">
    <source>
        <dbReference type="Proteomes" id="UP000811609"/>
    </source>
</evidence>
<dbReference type="PANTHER" id="PTHR35724">
    <property type="entry name" value="PROTEIN CHLORORESPIRATORY REDUCTION 6, CHLOROPLASTIC"/>
    <property type="match status" value="1"/>
</dbReference>
<sequence length="296" mass="34052">MALKTQGHDKMQIKLKQNVQNFINYLGPYTKYTHIQIQSLKHSMDISIKPIIPLSPSLNQTISSSTPWMSCKPISDPMAFLHISHSTRPRREVAASVSFNPSGNFDLSLYDDEEDASKPSPPMPPSEGRFEIVIDNDIIRRLDLSPFQATTGINSPLSVAPQEFLERKIGFAINYTREDPRDPRELSEFPDIRLWFVRLDATYPWLPVLLDWRAGELARYAAMLVPHQMNMRMGIVFNPEALELFIMKKVFIVYSWLKRHDIPKPRLKTSDMARMLGFIIGDELFDLIEEHPLDPS</sequence>
<dbReference type="InterPro" id="IPR014946">
    <property type="entry name" value="CRR6"/>
</dbReference>
<dbReference type="NCBIfam" id="NF038024">
    <property type="entry name" value="CRR6_slr1097"/>
    <property type="match status" value="1"/>
</dbReference>
<dbReference type="PANTHER" id="PTHR35724:SF1">
    <property type="entry name" value="PROTEIN CHLORORESPIRATORY REDUCTION 6, CHLOROPLASTIC"/>
    <property type="match status" value="1"/>
</dbReference>
<protein>
    <recommendedName>
        <fullName evidence="3">Chlororespiratory reduction 6</fullName>
    </recommendedName>
</protein>
<keyword evidence="2" id="KW-1185">Reference proteome</keyword>
<dbReference type="GO" id="GO:0009507">
    <property type="term" value="C:chloroplast"/>
    <property type="evidence" value="ECO:0007669"/>
    <property type="project" value="TreeGrafter"/>
</dbReference>
<proteinExistence type="predicted"/>
<accession>A0A8T1N903</accession>
<dbReference type="Pfam" id="PF08847">
    <property type="entry name" value="Crr6"/>
    <property type="match status" value="1"/>
</dbReference>
<dbReference type="AlphaFoldDB" id="A0A8T1N903"/>
<name>A0A8T1N903_CARIL</name>